<dbReference type="Proteomes" id="UP000663865">
    <property type="component" value="Unassembled WGS sequence"/>
</dbReference>
<organism evidence="2 3">
    <name type="scientific">Rotaria socialis</name>
    <dbReference type="NCBI Taxonomy" id="392032"/>
    <lineage>
        <taxon>Eukaryota</taxon>
        <taxon>Metazoa</taxon>
        <taxon>Spiralia</taxon>
        <taxon>Gnathifera</taxon>
        <taxon>Rotifera</taxon>
        <taxon>Eurotatoria</taxon>
        <taxon>Bdelloidea</taxon>
        <taxon>Philodinida</taxon>
        <taxon>Philodinidae</taxon>
        <taxon>Rotaria</taxon>
    </lineage>
</organism>
<proteinExistence type="predicted"/>
<dbReference type="AlphaFoldDB" id="A0A818C6S3"/>
<feature type="compositionally biased region" description="Polar residues" evidence="1">
    <location>
        <begin position="231"/>
        <end position="254"/>
    </location>
</feature>
<gene>
    <name evidence="2" type="ORF">KIK155_LOCUS10488</name>
</gene>
<feature type="region of interest" description="Disordered" evidence="1">
    <location>
        <begin position="231"/>
        <end position="257"/>
    </location>
</feature>
<sequence>MASMDSEAYRLIPYRFFVDDTKSNTCKLEKLTNLFPDLKPVIELELFKINNISQTIGRLSQIYSAKTFVDNRDDTLHILLGPYHLALGPVIFGALHFRNVSAALLASSQAKLVIDGTYQSCIRRREAILRRFRHAVRKLIFIKSVIDQAQIASILTPYNQYELYKQGIYDLALAGQIHNSNSIFDDENFIQRINNVRLMNSLDKENPLLASKYIKINSLLNLLASTVSQQQSGSNLPTENMIRSRSDTAASYSTNEDDSKTFLNSTTLCCEHHNTNQESVAVPMNRSSTYYFNHLLSHEPLSKPNSRKGSQKSSTASSSQNNITIVPDWTPNDITVSNSTPVELDKMKNTSQVTDSHKEDILIYRISSLLLNYLSSLQSTSVTADIDHAPETLNDNEALLTAITEAEISNNSNRSDPSSTIVNADQFNHLLGRIQTIVSNNLSTKLRNNKSMFEKTVNPQNRSSNSIKTAIKNRRRQLFASRTISLQETTINEFDVENSESSDKKHKLELTLKSQSFDEMDLNLSLLSAESNNNWR</sequence>
<protein>
    <submittedName>
        <fullName evidence="2">Uncharacterized protein</fullName>
    </submittedName>
</protein>
<evidence type="ECO:0000313" key="2">
    <source>
        <dbReference type="EMBL" id="CAF3427060.1"/>
    </source>
</evidence>
<evidence type="ECO:0000313" key="3">
    <source>
        <dbReference type="Proteomes" id="UP000663865"/>
    </source>
</evidence>
<comment type="caution">
    <text evidence="2">The sequence shown here is derived from an EMBL/GenBank/DDBJ whole genome shotgun (WGS) entry which is preliminary data.</text>
</comment>
<accession>A0A818C6S3</accession>
<name>A0A818C6S3_9BILA</name>
<dbReference type="EMBL" id="CAJNYV010001554">
    <property type="protein sequence ID" value="CAF3427060.1"/>
    <property type="molecule type" value="Genomic_DNA"/>
</dbReference>
<feature type="region of interest" description="Disordered" evidence="1">
    <location>
        <begin position="300"/>
        <end position="334"/>
    </location>
</feature>
<evidence type="ECO:0000256" key="1">
    <source>
        <dbReference type="SAM" id="MobiDB-lite"/>
    </source>
</evidence>
<reference evidence="2" key="1">
    <citation type="submission" date="2021-02" db="EMBL/GenBank/DDBJ databases">
        <authorList>
            <person name="Nowell W R."/>
        </authorList>
    </citation>
    <scope>NUCLEOTIDE SEQUENCE</scope>
</reference>
<feature type="compositionally biased region" description="Low complexity" evidence="1">
    <location>
        <begin position="311"/>
        <end position="325"/>
    </location>
</feature>